<organism evidence="5 6">
    <name type="scientific">Cryomorpha ignava</name>
    <dbReference type="NCBI Taxonomy" id="101383"/>
    <lineage>
        <taxon>Bacteria</taxon>
        <taxon>Pseudomonadati</taxon>
        <taxon>Bacteroidota</taxon>
        <taxon>Flavobacteriia</taxon>
        <taxon>Flavobacteriales</taxon>
        <taxon>Cryomorphaceae</taxon>
        <taxon>Cryomorpha</taxon>
    </lineage>
</organism>
<reference evidence="5 6" key="1">
    <citation type="submission" date="2020-02" db="EMBL/GenBank/DDBJ databases">
        <title>Out from the shadows clarifying the taxonomy of the family Cryomorphaceae and related taxa by utilizing the GTDB taxonomic framework.</title>
        <authorList>
            <person name="Bowman J.P."/>
        </authorList>
    </citation>
    <scope>NUCLEOTIDE SEQUENCE [LARGE SCALE GENOMIC DNA]</scope>
    <source>
        <strain evidence="5 6">QSSC 1-22</strain>
    </source>
</reference>
<keyword evidence="2 3" id="KW-0802">TPR repeat</keyword>
<feature type="repeat" description="TPR" evidence="3">
    <location>
        <begin position="736"/>
        <end position="769"/>
    </location>
</feature>
<dbReference type="InterPro" id="IPR019734">
    <property type="entry name" value="TPR_rpt"/>
</dbReference>
<evidence type="ECO:0000313" key="6">
    <source>
        <dbReference type="Proteomes" id="UP000486602"/>
    </source>
</evidence>
<evidence type="ECO:0000256" key="3">
    <source>
        <dbReference type="PROSITE-ProRule" id="PRU00339"/>
    </source>
</evidence>
<feature type="chain" id="PRO_5029583913" description="Tetratricopeptide repeat protein" evidence="4">
    <location>
        <begin position="29"/>
        <end position="986"/>
    </location>
</feature>
<dbReference type="InterPro" id="IPR050498">
    <property type="entry name" value="Ycf3"/>
</dbReference>
<gene>
    <name evidence="5" type="ORF">G3O08_08560</name>
</gene>
<dbReference type="InterPro" id="IPR011990">
    <property type="entry name" value="TPR-like_helical_dom_sf"/>
</dbReference>
<feature type="signal peptide" evidence="4">
    <location>
        <begin position="1"/>
        <end position="28"/>
    </location>
</feature>
<dbReference type="Proteomes" id="UP000486602">
    <property type="component" value="Unassembled WGS sequence"/>
</dbReference>
<dbReference type="SMART" id="SM00028">
    <property type="entry name" value="TPR"/>
    <property type="match status" value="8"/>
</dbReference>
<evidence type="ECO:0000256" key="1">
    <source>
        <dbReference type="ARBA" id="ARBA00022737"/>
    </source>
</evidence>
<accession>A0A7K3WR80</accession>
<keyword evidence="1" id="KW-0677">Repeat</keyword>
<name>A0A7K3WR80_9FLAO</name>
<dbReference type="EMBL" id="JAAGVY010000012">
    <property type="protein sequence ID" value="NEN23551.1"/>
    <property type="molecule type" value="Genomic_DNA"/>
</dbReference>
<keyword evidence="6" id="KW-1185">Reference proteome</keyword>
<dbReference type="PANTHER" id="PTHR44858:SF1">
    <property type="entry name" value="UDP-N-ACETYLGLUCOSAMINE--PEPTIDE N-ACETYLGLUCOSAMINYLTRANSFERASE SPINDLY-RELATED"/>
    <property type="match status" value="1"/>
</dbReference>
<dbReference type="AlphaFoldDB" id="A0A7K3WR80"/>
<sequence length="986" mass="114005">MNRLSNKLWISLSTALFAFQLCSSELLAQPNAKKDTIADYEIPYIVGEAQELTVRLIGDLNSLHANIPEDAKSTVYNYIYDAFEEKENARVISDMDYSRPLSYLQNRNPISISKYALNYEVDPSINQILIPVESFKFTFPENTGYHQYELYGAYEQYFVNVEGDTLKTEPFIKLASFVATRDSITQRFDLKMRSVVFLDTERQPDFMLKEELAVLSQKYFEWKKSGSSMDNMEMMSDEAFQETLRRAKEKRDSKEALLFSILEKYDMAKMRHDVVGSAEEFAKAEKLQRNNPILLEYKASLSEDLTKKIEENYERAANAFITWNYDEASKIAAENEKAIGFWTDLNSRKYDNSRQIKDQQTEIIEAQNSWNDSQRKVDNELFRQHFKDELLRDVNSVTCTSSDKNEDLAKKYYFLGQIALVQNEPGLNYFQKAIDCRSEFALPKLKLIESGTGGGDVVLGYLADLIYFEPKNPNYFVMRSGQYLKNNEADKAEKDILEALSYDPNNQKALLRLAEIQIRNQAYTLALRNLDNLLYLDSLPQASILAAYASLERNGENNPDARKYVKNYSNKSLDNTSKNMLDSLITLYQGRAIHNRNTTMLDYEAAKSYEKMFVMAGHIPEYYAEWGMAARCYYDMGNEKNNFDRALVFANAAINQSGEKSTNGYLVKGLVSRAQHNYGESKESLYSLLKIQDNYNANYELGETFYAEDREIVSARIYYENALERLGKRKDKEMIYSVNKRIGQCFRKEGKYKLSEDQLKKAIRVYPKKGEGYYEMGLTYLANPKKVKQSFKYFDEALSKGYDDYAVFSSTALAYYKLEDYKKAKKEFQQLRFKYEKSISEEDLLNEARTFIALNELKEASSNLNLVVSRNNEFVGTSEHNYLQGLINLKKARETGMSSGVIESTLTNAKSNFEEAVKLDITNPDPYFGLSMAEFNLNHKESSLANLTKAISLRVDYEQFENEPRFKNYFKSKDVQKKLKAYKKQK</sequence>
<keyword evidence="4" id="KW-0732">Signal</keyword>
<evidence type="ECO:0000256" key="4">
    <source>
        <dbReference type="SAM" id="SignalP"/>
    </source>
</evidence>
<dbReference type="RefSeq" id="WP_163284892.1">
    <property type="nucleotide sequence ID" value="NZ_JAAGVY010000012.1"/>
</dbReference>
<evidence type="ECO:0008006" key="7">
    <source>
        <dbReference type="Google" id="ProtNLM"/>
    </source>
</evidence>
<comment type="caution">
    <text evidence="5">The sequence shown here is derived from an EMBL/GenBank/DDBJ whole genome shotgun (WGS) entry which is preliminary data.</text>
</comment>
<dbReference type="SUPFAM" id="SSF48452">
    <property type="entry name" value="TPR-like"/>
    <property type="match status" value="2"/>
</dbReference>
<protein>
    <recommendedName>
        <fullName evidence="7">Tetratricopeptide repeat protein</fullName>
    </recommendedName>
</protein>
<dbReference type="Gene3D" id="1.25.40.10">
    <property type="entry name" value="Tetratricopeptide repeat domain"/>
    <property type="match status" value="4"/>
</dbReference>
<proteinExistence type="predicted"/>
<evidence type="ECO:0000256" key="2">
    <source>
        <dbReference type="ARBA" id="ARBA00022803"/>
    </source>
</evidence>
<evidence type="ECO:0000313" key="5">
    <source>
        <dbReference type="EMBL" id="NEN23551.1"/>
    </source>
</evidence>
<dbReference type="PANTHER" id="PTHR44858">
    <property type="entry name" value="TETRATRICOPEPTIDE REPEAT PROTEIN 6"/>
    <property type="match status" value="1"/>
</dbReference>
<dbReference type="PROSITE" id="PS50005">
    <property type="entry name" value="TPR"/>
    <property type="match status" value="1"/>
</dbReference>